<comment type="caution">
    <text evidence="9">The sequence shown here is derived from an EMBL/GenBank/DDBJ whole genome shotgun (WGS) entry which is preliminary data.</text>
</comment>
<evidence type="ECO:0000313" key="10">
    <source>
        <dbReference type="Proteomes" id="UP000305100"/>
    </source>
</evidence>
<feature type="transmembrane region" description="Helical" evidence="8">
    <location>
        <begin position="112"/>
        <end position="130"/>
    </location>
</feature>
<dbReference type="CDD" id="cd06550">
    <property type="entry name" value="TM_ABC_iron-siderophores_like"/>
    <property type="match status" value="1"/>
</dbReference>
<evidence type="ECO:0000256" key="8">
    <source>
        <dbReference type="SAM" id="Phobius"/>
    </source>
</evidence>
<dbReference type="EMBL" id="VBSX01000005">
    <property type="protein sequence ID" value="TLQ20418.1"/>
    <property type="molecule type" value="Genomic_DNA"/>
</dbReference>
<dbReference type="PANTHER" id="PTHR30472">
    <property type="entry name" value="FERRIC ENTEROBACTIN TRANSPORT SYSTEM PERMEASE PROTEIN"/>
    <property type="match status" value="1"/>
</dbReference>
<evidence type="ECO:0000256" key="6">
    <source>
        <dbReference type="ARBA" id="ARBA00022989"/>
    </source>
</evidence>
<evidence type="ECO:0000256" key="4">
    <source>
        <dbReference type="ARBA" id="ARBA00022475"/>
    </source>
</evidence>
<proteinExistence type="inferred from homology"/>
<keyword evidence="4" id="KW-1003">Cell membrane</keyword>
<dbReference type="GO" id="GO:0005886">
    <property type="term" value="C:plasma membrane"/>
    <property type="evidence" value="ECO:0007669"/>
    <property type="project" value="UniProtKB-SubCell"/>
</dbReference>
<gene>
    <name evidence="9" type="ORF">FEZ41_03300</name>
</gene>
<dbReference type="GO" id="GO:0022857">
    <property type="term" value="F:transmembrane transporter activity"/>
    <property type="evidence" value="ECO:0007669"/>
    <property type="project" value="InterPro"/>
</dbReference>
<evidence type="ECO:0000256" key="1">
    <source>
        <dbReference type="ARBA" id="ARBA00004651"/>
    </source>
</evidence>
<evidence type="ECO:0000256" key="3">
    <source>
        <dbReference type="ARBA" id="ARBA00022448"/>
    </source>
</evidence>
<feature type="transmembrane region" description="Helical" evidence="8">
    <location>
        <begin position="85"/>
        <end position="106"/>
    </location>
</feature>
<accession>A0A5R9CXB1</accession>
<keyword evidence="3" id="KW-0813">Transport</keyword>
<dbReference type="InterPro" id="IPR000522">
    <property type="entry name" value="ABC_transptr_permease_BtuC"/>
</dbReference>
<keyword evidence="7 8" id="KW-0472">Membrane</keyword>
<dbReference type="Pfam" id="PF01032">
    <property type="entry name" value="FecCD"/>
    <property type="match status" value="1"/>
</dbReference>
<evidence type="ECO:0000256" key="2">
    <source>
        <dbReference type="ARBA" id="ARBA00007935"/>
    </source>
</evidence>
<feature type="transmembrane region" description="Helical" evidence="8">
    <location>
        <begin position="301"/>
        <end position="319"/>
    </location>
</feature>
<feature type="transmembrane region" description="Helical" evidence="8">
    <location>
        <begin position="224"/>
        <end position="252"/>
    </location>
</feature>
<organism evidence="9 10">
    <name type="scientific">Lentilactobacillus parafarraginis</name>
    <dbReference type="NCBI Taxonomy" id="390842"/>
    <lineage>
        <taxon>Bacteria</taxon>
        <taxon>Bacillati</taxon>
        <taxon>Bacillota</taxon>
        <taxon>Bacilli</taxon>
        <taxon>Lactobacillales</taxon>
        <taxon>Lactobacillaceae</taxon>
        <taxon>Lentilactobacillus</taxon>
    </lineage>
</organism>
<dbReference type="AlphaFoldDB" id="A0A5R9CXB1"/>
<feature type="transmembrane region" description="Helical" evidence="8">
    <location>
        <begin position="183"/>
        <end position="203"/>
    </location>
</feature>
<protein>
    <submittedName>
        <fullName evidence="9">Iron ABC transporter permease</fullName>
    </submittedName>
</protein>
<evidence type="ECO:0000256" key="7">
    <source>
        <dbReference type="ARBA" id="ARBA00023136"/>
    </source>
</evidence>
<reference evidence="9 10" key="1">
    <citation type="submission" date="2019-05" db="EMBL/GenBank/DDBJ databases">
        <title>The metagenome of a microbial culture collection derived from dairy environment covers the genomic content of the human microbiome.</title>
        <authorList>
            <person name="Roder T."/>
            <person name="Wuthrich D."/>
            <person name="Sattari Z."/>
            <person name="Von Ah U."/>
            <person name="Bar C."/>
            <person name="Ronchi F."/>
            <person name="Macpherson A.J."/>
            <person name="Ganal-Vonarburg S.C."/>
            <person name="Bruggmann R."/>
            <person name="Vergeres G."/>
        </authorList>
    </citation>
    <scope>NUCLEOTIDE SEQUENCE [LARGE SCALE GENOMIC DNA]</scope>
    <source>
        <strain evidence="9 10">FAM 1079</strain>
    </source>
</reference>
<feature type="transmembrane region" description="Helical" evidence="8">
    <location>
        <begin position="51"/>
        <end position="73"/>
    </location>
</feature>
<comment type="similarity">
    <text evidence="2">Belongs to the binding-protein-dependent transport system permease family. FecCD subfamily.</text>
</comment>
<dbReference type="PANTHER" id="PTHR30472:SF25">
    <property type="entry name" value="ABC TRANSPORTER PERMEASE PROTEIN MJ0876-RELATED"/>
    <property type="match status" value="1"/>
</dbReference>
<evidence type="ECO:0000256" key="5">
    <source>
        <dbReference type="ARBA" id="ARBA00022692"/>
    </source>
</evidence>
<dbReference type="RefSeq" id="WP_056980607.1">
    <property type="nucleotide sequence ID" value="NZ_VBSX01000005.1"/>
</dbReference>
<dbReference type="Proteomes" id="UP000305100">
    <property type="component" value="Unassembled WGS sequence"/>
</dbReference>
<name>A0A5R9CXB1_9LACO</name>
<comment type="subcellular location">
    <subcellularLocation>
        <location evidence="1">Cell membrane</location>
        <topology evidence="1">Multi-pass membrane protein</topology>
    </subcellularLocation>
</comment>
<evidence type="ECO:0000313" key="9">
    <source>
        <dbReference type="EMBL" id="TLQ20418.1"/>
    </source>
</evidence>
<dbReference type="Gene3D" id="1.10.3470.10">
    <property type="entry name" value="ABC transporter involved in vitamin B12 uptake, BtuC"/>
    <property type="match status" value="1"/>
</dbReference>
<feature type="transmembrane region" description="Helical" evidence="8">
    <location>
        <begin position="142"/>
        <end position="163"/>
    </location>
</feature>
<sequence length="326" mass="33711">MTHRTMVVCVALVAVVLIAILLDIFGGTRWYSVSDLWRPSTKLVGEVIWQIRVPRALAAAMTGMLLALAGLLLQTVSHNPLADPSIIGVNAGANLAMIVGELLGISLTILNAFWLSLVGALLAFVVVIGLSMSGHGFNPLRLLLGGTIFSGFISSISYAVSFITNTTQQFRVLLVGGFSGANYQQVLLLGIAVIVVLGGAVMFQTELTLLGLDSKTSVGLGVSFKRLMIVAVVLVVLAAGSSVAVAGNIGFIGLGIPQIVNFVHPGSFKSNLAAVALCGSGFMLIADLIAKTAISSVELPLSALSAIVGGVVLFIIVAFRKEAVGA</sequence>
<dbReference type="OrthoDB" id="9811721at2"/>
<feature type="transmembrane region" description="Helical" evidence="8">
    <location>
        <begin position="7"/>
        <end position="31"/>
    </location>
</feature>
<keyword evidence="5 8" id="KW-0812">Transmembrane</keyword>
<feature type="transmembrane region" description="Helical" evidence="8">
    <location>
        <begin position="272"/>
        <end position="289"/>
    </location>
</feature>
<dbReference type="GO" id="GO:0033214">
    <property type="term" value="P:siderophore-iron import into cell"/>
    <property type="evidence" value="ECO:0007669"/>
    <property type="project" value="TreeGrafter"/>
</dbReference>
<keyword evidence="6 8" id="KW-1133">Transmembrane helix</keyword>
<dbReference type="InterPro" id="IPR037294">
    <property type="entry name" value="ABC_BtuC-like"/>
</dbReference>
<dbReference type="SUPFAM" id="SSF81345">
    <property type="entry name" value="ABC transporter involved in vitamin B12 uptake, BtuC"/>
    <property type="match status" value="1"/>
</dbReference>